<dbReference type="InterPro" id="IPR013762">
    <property type="entry name" value="Integrase-like_cat_sf"/>
</dbReference>
<accession>A0ABW2EPI9</accession>
<evidence type="ECO:0000256" key="5">
    <source>
        <dbReference type="PROSITE-ProRule" id="PRU01248"/>
    </source>
</evidence>
<dbReference type="RefSeq" id="WP_204710633.1">
    <property type="nucleotide sequence ID" value="NZ_JBHSZV010000033.1"/>
</dbReference>
<dbReference type="Proteomes" id="UP001596410">
    <property type="component" value="Unassembled WGS sequence"/>
</dbReference>
<comment type="similarity">
    <text evidence="1">Belongs to the 'phage' integrase family.</text>
</comment>
<dbReference type="Pfam" id="PF00589">
    <property type="entry name" value="Phage_integrase"/>
    <property type="match status" value="1"/>
</dbReference>
<dbReference type="InterPro" id="IPR002104">
    <property type="entry name" value="Integrase_catalytic"/>
</dbReference>
<dbReference type="Gene3D" id="1.10.150.130">
    <property type="match status" value="1"/>
</dbReference>
<dbReference type="InterPro" id="IPR044068">
    <property type="entry name" value="CB"/>
</dbReference>
<dbReference type="InterPro" id="IPR004107">
    <property type="entry name" value="Integrase_SAM-like_N"/>
</dbReference>
<evidence type="ECO:0000313" key="8">
    <source>
        <dbReference type="EMBL" id="MFC7062836.1"/>
    </source>
</evidence>
<keyword evidence="3 5" id="KW-0238">DNA-binding</keyword>
<proteinExistence type="inferred from homology"/>
<dbReference type="InterPro" id="IPR050090">
    <property type="entry name" value="Tyrosine_recombinase_XerCD"/>
</dbReference>
<comment type="caution">
    <text evidence="8">The sequence shown here is derived from an EMBL/GenBank/DDBJ whole genome shotgun (WGS) entry which is preliminary data.</text>
</comment>
<feature type="domain" description="Tyr recombinase" evidence="6">
    <location>
        <begin position="179"/>
        <end position="381"/>
    </location>
</feature>
<reference evidence="9" key="1">
    <citation type="journal article" date="2019" name="Int. J. Syst. Evol. Microbiol.">
        <title>The Global Catalogue of Microorganisms (GCM) 10K type strain sequencing project: providing services to taxonomists for standard genome sequencing and annotation.</title>
        <authorList>
            <consortium name="The Broad Institute Genomics Platform"/>
            <consortium name="The Broad Institute Genome Sequencing Center for Infectious Disease"/>
            <person name="Wu L."/>
            <person name="Ma J."/>
        </authorList>
    </citation>
    <scope>NUCLEOTIDE SEQUENCE [LARGE SCALE GENOMIC DNA]</scope>
    <source>
        <strain evidence="9">CGMCC 4.1621</strain>
    </source>
</reference>
<dbReference type="CDD" id="cd01189">
    <property type="entry name" value="INT_ICEBs1_C_like"/>
    <property type="match status" value="1"/>
</dbReference>
<dbReference type="SUPFAM" id="SSF56349">
    <property type="entry name" value="DNA breaking-rejoining enzymes"/>
    <property type="match status" value="1"/>
</dbReference>
<gene>
    <name evidence="8" type="ORF">ACFQIC_13415</name>
</gene>
<dbReference type="InterPro" id="IPR010998">
    <property type="entry name" value="Integrase_recombinase_N"/>
</dbReference>
<dbReference type="Gene3D" id="1.10.443.10">
    <property type="entry name" value="Intergrase catalytic core"/>
    <property type="match status" value="1"/>
</dbReference>
<dbReference type="PANTHER" id="PTHR30349">
    <property type="entry name" value="PHAGE INTEGRASE-RELATED"/>
    <property type="match status" value="1"/>
</dbReference>
<keyword evidence="2" id="KW-0229">DNA integration</keyword>
<evidence type="ECO:0000313" key="9">
    <source>
        <dbReference type="Proteomes" id="UP001596410"/>
    </source>
</evidence>
<dbReference type="InterPro" id="IPR011010">
    <property type="entry name" value="DNA_brk_join_enz"/>
</dbReference>
<name>A0ABW2EPI9_9BACI</name>
<dbReference type="PROSITE" id="PS51898">
    <property type="entry name" value="TYR_RECOMBINASE"/>
    <property type="match status" value="1"/>
</dbReference>
<evidence type="ECO:0000256" key="2">
    <source>
        <dbReference type="ARBA" id="ARBA00022908"/>
    </source>
</evidence>
<keyword evidence="9" id="KW-1185">Reference proteome</keyword>
<evidence type="ECO:0000256" key="4">
    <source>
        <dbReference type="ARBA" id="ARBA00023172"/>
    </source>
</evidence>
<dbReference type="PROSITE" id="PS51900">
    <property type="entry name" value="CB"/>
    <property type="match status" value="1"/>
</dbReference>
<dbReference type="PANTHER" id="PTHR30349:SF64">
    <property type="entry name" value="PROPHAGE INTEGRASE INTD-RELATED"/>
    <property type="match status" value="1"/>
</dbReference>
<evidence type="ECO:0000256" key="1">
    <source>
        <dbReference type="ARBA" id="ARBA00008857"/>
    </source>
</evidence>
<dbReference type="Pfam" id="PF14659">
    <property type="entry name" value="Phage_int_SAM_3"/>
    <property type="match status" value="1"/>
</dbReference>
<sequence>MAHYRQRGEKTFLLTVETGYNSNGNRKRKTKTVSVDEKLLKTKKKLHDHLNTELIKFQMEVEAGEYITPGRRTLEEFVEDWNAKYAKENLGAQTLEVYLTHLKNHILPRFGKQRVEQIKTMHVVNFISDLKSSEQLSNGTIQYVYRVFRNVMERAFEWELVSKNPVATVKRPKGGKRKVKDHVYTEEEVKQIFEEMSAEPLRWQVFISLALACSFRRGENLALEADKIDWDKSQILIEQSIVRGEKGRALIKDPKSFTSTRVVTVPTSVMVLVKKLYTENLRLKMKAGDYWQENDHSWLFCNEDGTHFFPTTPTTWWRRFTKRKDIRYIRLHDLRHTSATMLINQGVHAKVISERLGHADIRITMDTYGHVLEAADQEAANKIDSLFTKRKEGLIKISATTRQQVLKNKRSDAASPS</sequence>
<feature type="domain" description="Core-binding (CB)" evidence="7">
    <location>
        <begin position="72"/>
        <end position="156"/>
    </location>
</feature>
<evidence type="ECO:0000256" key="3">
    <source>
        <dbReference type="ARBA" id="ARBA00023125"/>
    </source>
</evidence>
<keyword evidence="4" id="KW-0233">DNA recombination</keyword>
<evidence type="ECO:0000259" key="6">
    <source>
        <dbReference type="PROSITE" id="PS51898"/>
    </source>
</evidence>
<protein>
    <submittedName>
        <fullName evidence="8">Tyrosine-type recombinase/integrase</fullName>
    </submittedName>
</protein>
<organism evidence="8 9">
    <name type="scientific">Halobacillus seohaensis</name>
    <dbReference type="NCBI Taxonomy" id="447421"/>
    <lineage>
        <taxon>Bacteria</taxon>
        <taxon>Bacillati</taxon>
        <taxon>Bacillota</taxon>
        <taxon>Bacilli</taxon>
        <taxon>Bacillales</taxon>
        <taxon>Bacillaceae</taxon>
        <taxon>Halobacillus</taxon>
    </lineage>
</organism>
<dbReference type="EMBL" id="JBHSZV010000033">
    <property type="protein sequence ID" value="MFC7062836.1"/>
    <property type="molecule type" value="Genomic_DNA"/>
</dbReference>
<evidence type="ECO:0000259" key="7">
    <source>
        <dbReference type="PROSITE" id="PS51900"/>
    </source>
</evidence>